<dbReference type="Proteomes" id="UP001152797">
    <property type="component" value="Unassembled WGS sequence"/>
</dbReference>
<dbReference type="EMBL" id="CAMXCT030000927">
    <property type="protein sequence ID" value="CAL4772173.1"/>
    <property type="molecule type" value="Genomic_DNA"/>
</dbReference>
<evidence type="ECO:0000313" key="4">
    <source>
        <dbReference type="Proteomes" id="UP001152797"/>
    </source>
</evidence>
<dbReference type="EMBL" id="CAMXCT020000927">
    <property type="protein sequence ID" value="CAL1138236.1"/>
    <property type="molecule type" value="Genomic_DNA"/>
</dbReference>
<protein>
    <submittedName>
        <fullName evidence="3">C3H1-type domain-containing protein</fullName>
    </submittedName>
</protein>
<comment type="caution">
    <text evidence="1">The sequence shown here is derived from an EMBL/GenBank/DDBJ whole genome shotgun (WGS) entry which is preliminary data.</text>
</comment>
<gene>
    <name evidence="1" type="ORF">C1SCF055_LOCUS12364</name>
</gene>
<keyword evidence="4" id="KW-1185">Reference proteome</keyword>
<proteinExistence type="predicted"/>
<accession>A0A9P1FQW9</accession>
<evidence type="ECO:0000313" key="3">
    <source>
        <dbReference type="EMBL" id="CAL4772173.1"/>
    </source>
</evidence>
<reference evidence="1" key="1">
    <citation type="submission" date="2022-10" db="EMBL/GenBank/DDBJ databases">
        <authorList>
            <person name="Chen Y."/>
            <person name="Dougan E. K."/>
            <person name="Chan C."/>
            <person name="Rhodes N."/>
            <person name="Thang M."/>
        </authorList>
    </citation>
    <scope>NUCLEOTIDE SEQUENCE</scope>
</reference>
<organism evidence="1">
    <name type="scientific">Cladocopium goreaui</name>
    <dbReference type="NCBI Taxonomy" id="2562237"/>
    <lineage>
        <taxon>Eukaryota</taxon>
        <taxon>Sar</taxon>
        <taxon>Alveolata</taxon>
        <taxon>Dinophyceae</taxon>
        <taxon>Suessiales</taxon>
        <taxon>Symbiodiniaceae</taxon>
        <taxon>Cladocopium</taxon>
    </lineage>
</organism>
<reference evidence="2" key="2">
    <citation type="submission" date="2024-04" db="EMBL/GenBank/DDBJ databases">
        <authorList>
            <person name="Chen Y."/>
            <person name="Shah S."/>
            <person name="Dougan E. K."/>
            <person name="Thang M."/>
            <person name="Chan C."/>
        </authorList>
    </citation>
    <scope>NUCLEOTIDE SEQUENCE [LARGE SCALE GENOMIC DNA]</scope>
</reference>
<dbReference type="EMBL" id="CAMXCT010000927">
    <property type="protein sequence ID" value="CAI3984861.1"/>
    <property type="molecule type" value="Genomic_DNA"/>
</dbReference>
<evidence type="ECO:0000313" key="2">
    <source>
        <dbReference type="EMBL" id="CAL1138236.1"/>
    </source>
</evidence>
<evidence type="ECO:0000313" key="1">
    <source>
        <dbReference type="EMBL" id="CAI3984861.1"/>
    </source>
</evidence>
<dbReference type="OrthoDB" id="412791at2759"/>
<sequence>MESVCYSKTFIDIEEVNESSAAQRTCSAPPVMAISLENTASKFAPHQFEERRISLQVSKLHQGSQLLDAENLAICNEVNLSRGSYGHPNVCARPCILFLRDECYKGRKCGFCHLPHESRPPTLDKQQRSYLKELPKVTFLKMLLPFVRERVEGTELDAAVVLQLLMSEISVRSPESPAPTVFTPTQIRIVFERMSLAGLVSTACTILPQDRFPKLMKNELRRVRKAIKAFDLDTLG</sequence>
<dbReference type="AlphaFoldDB" id="A0A9P1FQW9"/>
<name>A0A9P1FQW9_9DINO</name>